<dbReference type="InterPro" id="IPR020103">
    <property type="entry name" value="PsdUridine_synth_cat_dom_sf"/>
</dbReference>
<name>A0A2H8TFI7_9HEMI</name>
<dbReference type="GO" id="GO:0031119">
    <property type="term" value="P:tRNA pseudouridine synthesis"/>
    <property type="evidence" value="ECO:0007669"/>
    <property type="project" value="TreeGrafter"/>
</dbReference>
<accession>A0A2H8TFI7</accession>
<evidence type="ECO:0000313" key="10">
    <source>
        <dbReference type="EMBL" id="MBW12839.1"/>
    </source>
</evidence>
<dbReference type="SUPFAM" id="SSF55120">
    <property type="entry name" value="Pseudouridine synthase"/>
    <property type="match status" value="1"/>
</dbReference>
<reference evidence="10" key="1">
    <citation type="submission" date="2017-10" db="EMBL/GenBank/DDBJ databases">
        <title>Transcriptome Assembly of Sugarcane Aphid Adults.</title>
        <authorList>
            <person name="Scully E.D."/>
            <person name="Palmer N.A."/>
            <person name="Geib S.M."/>
            <person name="Sarath G."/>
            <person name="Sattler S.E."/>
        </authorList>
    </citation>
    <scope>NUCLEOTIDE SEQUENCE</scope>
    <source>
        <tissue evidence="10">Whole body</tissue>
    </source>
</reference>
<evidence type="ECO:0000256" key="2">
    <source>
        <dbReference type="ARBA" id="ARBA00012787"/>
    </source>
</evidence>
<dbReference type="Gene3D" id="3.30.70.3190">
    <property type="match status" value="1"/>
</dbReference>
<evidence type="ECO:0000256" key="1">
    <source>
        <dbReference type="ARBA" id="ARBA00009652"/>
    </source>
</evidence>
<gene>
    <name evidence="10" type="primary">PUS10_3</name>
    <name evidence="11" type="synonym">PUS10_2</name>
</gene>
<dbReference type="GO" id="GO:0003723">
    <property type="term" value="F:RNA binding"/>
    <property type="evidence" value="ECO:0007669"/>
    <property type="project" value="InterPro"/>
</dbReference>
<dbReference type="EC" id="5.4.99.25" evidence="2"/>
<dbReference type="Gene3D" id="3.30.70.2510">
    <property type="match status" value="1"/>
</dbReference>
<dbReference type="OrthoDB" id="271937at2759"/>
<protein>
    <recommendedName>
        <fullName evidence="2">tRNA pseudouridine(55) synthase</fullName>
        <ecNumber evidence="2">5.4.99.25</ecNumber>
    </recommendedName>
    <alternativeName>
        <fullName evidence="7">tRNA pseudouridine 55 synthase</fullName>
    </alternativeName>
    <alternativeName>
        <fullName evidence="5">tRNA pseudouridylate synthase</fullName>
    </alternativeName>
    <alternativeName>
        <fullName evidence="6">tRNA-uridine isomerase</fullName>
    </alternativeName>
</protein>
<dbReference type="EMBL" id="GFXV01001034">
    <property type="protein sequence ID" value="MBW12839.1"/>
    <property type="molecule type" value="Transcribed_RNA"/>
</dbReference>
<dbReference type="InterPro" id="IPR039894">
    <property type="entry name" value="Pus10-like"/>
</dbReference>
<evidence type="ECO:0000256" key="4">
    <source>
        <dbReference type="ARBA" id="ARBA00023235"/>
    </source>
</evidence>
<feature type="domain" description="Pus10 N-terminal eukaryotes" evidence="8">
    <location>
        <begin position="58"/>
        <end position="188"/>
    </location>
</feature>
<evidence type="ECO:0000256" key="6">
    <source>
        <dbReference type="ARBA" id="ARBA00079393"/>
    </source>
</evidence>
<dbReference type="InterPro" id="IPR048742">
    <property type="entry name" value="Pus10_N_euk"/>
</dbReference>
<dbReference type="AlphaFoldDB" id="A0A2H8TFI7"/>
<dbReference type="EMBL" id="GFXV01005803">
    <property type="protein sequence ID" value="MBW17608.1"/>
    <property type="molecule type" value="Transcribed_RNA"/>
</dbReference>
<evidence type="ECO:0000313" key="11">
    <source>
        <dbReference type="EMBL" id="MBW17608.1"/>
    </source>
</evidence>
<evidence type="ECO:0000256" key="5">
    <source>
        <dbReference type="ARBA" id="ARBA00075270"/>
    </source>
</evidence>
<evidence type="ECO:0000259" key="9">
    <source>
        <dbReference type="Pfam" id="PF21238"/>
    </source>
</evidence>
<dbReference type="Pfam" id="PF21238">
    <property type="entry name" value="Pus10_C"/>
    <property type="match status" value="1"/>
</dbReference>
<dbReference type="PANTHER" id="PTHR21568">
    <property type="entry name" value="TRNA PSEUDOURIDINE SYNTHASE PUS10"/>
    <property type="match status" value="1"/>
</dbReference>
<dbReference type="FunFam" id="3.30.70.2510:FF:000001">
    <property type="entry name" value="tRNA pseudouridine synthase Pus10"/>
    <property type="match status" value="1"/>
</dbReference>
<dbReference type="FunFam" id="3.30.70.3190:FF:000001">
    <property type="entry name" value="tRNA pseudouridine synthase Pus10"/>
    <property type="match status" value="1"/>
</dbReference>
<dbReference type="InterPro" id="IPR048741">
    <property type="entry name" value="Pus10-like_C"/>
</dbReference>
<dbReference type="GO" id="GO:0160148">
    <property type="term" value="F:tRNA pseudouridine(55) synthase activity"/>
    <property type="evidence" value="ECO:0007669"/>
    <property type="project" value="UniProtKB-EC"/>
</dbReference>
<evidence type="ECO:0000256" key="7">
    <source>
        <dbReference type="ARBA" id="ARBA00083669"/>
    </source>
</evidence>
<keyword evidence="3" id="KW-0819">tRNA processing</keyword>
<dbReference type="PANTHER" id="PTHR21568:SF0">
    <property type="entry name" value="TRNA PSEUDOURIDINE SYNTHASE PUS10"/>
    <property type="match status" value="1"/>
</dbReference>
<evidence type="ECO:0000259" key="8">
    <source>
        <dbReference type="Pfam" id="PF21237"/>
    </source>
</evidence>
<comment type="similarity">
    <text evidence="1">Belongs to the pseudouridine synthase Pus10 family.</text>
</comment>
<evidence type="ECO:0000256" key="3">
    <source>
        <dbReference type="ARBA" id="ARBA00022694"/>
    </source>
</evidence>
<proteinExistence type="inferred from homology"/>
<feature type="domain" description="Pus10-like C-terminal" evidence="9">
    <location>
        <begin position="225"/>
        <end position="460"/>
    </location>
</feature>
<keyword evidence="4" id="KW-0413">Isomerase</keyword>
<sequence>MTMEQNVEEIQENLLKFGCCRVCAVRHLTKPSTINVKTLITASEQDHDEPKRLKQNPCIACLGLFQSPQKDDIINKIISYLKTSKYDSDTFNLAFNLPMCTIIRGHSIALYVSKMRITFNPTIPTAYVCAKDAWKLMAEDAIVKATGKRFDVHSPLLVTVDFHYDDIKDECDCLNAIIKLSNKNLQNILSQMDNKDFVSQYGEMPSVPESTIEFKSVGARHESVYIAGRYNKWSRTLSQTPWIVDQERRLESSVEEIISNPIKKHALADEFRFSSSGREDIDVRMLGRGRPFAIELVNPKLTKFSYEVLREIENEINTDPQVTVTHLQNVVKDQLKELKSGEEFKIKVYKALCYVEGELPDMEKLNNCAPLEIAQYTPIRVLHRRANMVRPRTIHSIKAVATKVGKDNGCSFFNVILSTQAGTYVKEFVHGDFGRTNPCLRTVLENDTVDILALDVLDIEIDWPPPVKY</sequence>
<organism evidence="10">
    <name type="scientific">Melanaphis sacchari</name>
    <dbReference type="NCBI Taxonomy" id="742174"/>
    <lineage>
        <taxon>Eukaryota</taxon>
        <taxon>Metazoa</taxon>
        <taxon>Ecdysozoa</taxon>
        <taxon>Arthropoda</taxon>
        <taxon>Hexapoda</taxon>
        <taxon>Insecta</taxon>
        <taxon>Pterygota</taxon>
        <taxon>Neoptera</taxon>
        <taxon>Paraneoptera</taxon>
        <taxon>Hemiptera</taxon>
        <taxon>Sternorrhyncha</taxon>
        <taxon>Aphidomorpha</taxon>
        <taxon>Aphidoidea</taxon>
        <taxon>Aphididae</taxon>
        <taxon>Aphidini</taxon>
        <taxon>Melanaphis</taxon>
    </lineage>
</organism>
<dbReference type="Pfam" id="PF21237">
    <property type="entry name" value="Pus10_N_euk"/>
    <property type="match status" value="1"/>
</dbReference>